<dbReference type="Proteomes" id="UP000297540">
    <property type="component" value="Unassembled WGS sequence"/>
</dbReference>
<dbReference type="GO" id="GO:0005886">
    <property type="term" value="C:plasma membrane"/>
    <property type="evidence" value="ECO:0007669"/>
    <property type="project" value="TreeGrafter"/>
</dbReference>
<keyword evidence="4" id="KW-0808">Transferase</keyword>
<dbReference type="AlphaFoldDB" id="A0A4Y8RY34"/>
<dbReference type="PANTHER" id="PTHR45453">
    <property type="entry name" value="PHOSPHATE REGULON SENSOR PROTEIN PHOR"/>
    <property type="match status" value="1"/>
</dbReference>
<dbReference type="SMART" id="SM00387">
    <property type="entry name" value="HATPase_c"/>
    <property type="match status" value="1"/>
</dbReference>
<dbReference type="InterPro" id="IPR005467">
    <property type="entry name" value="His_kinase_dom"/>
</dbReference>
<dbReference type="SMART" id="SM00388">
    <property type="entry name" value="HisKA"/>
    <property type="match status" value="1"/>
</dbReference>
<dbReference type="OrthoDB" id="9813151at2"/>
<dbReference type="InterPro" id="IPR036097">
    <property type="entry name" value="HisK_dim/P_sf"/>
</dbReference>
<dbReference type="CDD" id="cd00075">
    <property type="entry name" value="HATPase"/>
    <property type="match status" value="1"/>
</dbReference>
<evidence type="ECO:0000313" key="10">
    <source>
        <dbReference type="Proteomes" id="UP000297540"/>
    </source>
</evidence>
<keyword evidence="10" id="KW-1185">Reference proteome</keyword>
<dbReference type="EC" id="2.7.13.3" evidence="2"/>
<dbReference type="GO" id="GO:0000155">
    <property type="term" value="F:phosphorelay sensor kinase activity"/>
    <property type="evidence" value="ECO:0007669"/>
    <property type="project" value="InterPro"/>
</dbReference>
<organism evidence="9 10">
    <name type="scientific">Mucilaginibacter psychrotolerans</name>
    <dbReference type="NCBI Taxonomy" id="1524096"/>
    <lineage>
        <taxon>Bacteria</taxon>
        <taxon>Pseudomonadati</taxon>
        <taxon>Bacteroidota</taxon>
        <taxon>Sphingobacteriia</taxon>
        <taxon>Sphingobacteriales</taxon>
        <taxon>Sphingobacteriaceae</taxon>
        <taxon>Mucilaginibacter</taxon>
    </lineage>
</organism>
<dbReference type="Gene3D" id="3.30.450.20">
    <property type="entry name" value="PAS domain"/>
    <property type="match status" value="1"/>
</dbReference>
<dbReference type="SUPFAM" id="SSF55874">
    <property type="entry name" value="ATPase domain of HSP90 chaperone/DNA topoisomerase II/histidine kinase"/>
    <property type="match status" value="1"/>
</dbReference>
<dbReference type="PANTHER" id="PTHR45453:SF1">
    <property type="entry name" value="PHOSPHATE REGULON SENSOR PROTEIN PHOR"/>
    <property type="match status" value="1"/>
</dbReference>
<dbReference type="RefSeq" id="WP_158288530.1">
    <property type="nucleotide sequence ID" value="NZ_SOZE01000060.1"/>
</dbReference>
<dbReference type="SUPFAM" id="SSF55785">
    <property type="entry name" value="PYP-like sensor domain (PAS domain)"/>
    <property type="match status" value="1"/>
</dbReference>
<dbReference type="EMBL" id="SOZE01000060">
    <property type="protein sequence ID" value="TFF30350.1"/>
    <property type="molecule type" value="Genomic_DNA"/>
</dbReference>
<evidence type="ECO:0000256" key="4">
    <source>
        <dbReference type="ARBA" id="ARBA00022679"/>
    </source>
</evidence>
<evidence type="ECO:0000256" key="5">
    <source>
        <dbReference type="ARBA" id="ARBA00022777"/>
    </source>
</evidence>
<dbReference type="NCBIfam" id="TIGR00229">
    <property type="entry name" value="sensory_box"/>
    <property type="match status" value="1"/>
</dbReference>
<dbReference type="InterPro" id="IPR003661">
    <property type="entry name" value="HisK_dim/P_dom"/>
</dbReference>
<keyword evidence="6" id="KW-0902">Two-component regulatory system</keyword>
<dbReference type="InterPro" id="IPR036890">
    <property type="entry name" value="HATPase_C_sf"/>
</dbReference>
<evidence type="ECO:0000256" key="6">
    <source>
        <dbReference type="ARBA" id="ARBA00023012"/>
    </source>
</evidence>
<comment type="catalytic activity">
    <reaction evidence="1">
        <text>ATP + protein L-histidine = ADP + protein N-phospho-L-histidine.</text>
        <dbReference type="EC" id="2.7.13.3"/>
    </reaction>
</comment>
<dbReference type="InterPro" id="IPR003594">
    <property type="entry name" value="HATPase_dom"/>
</dbReference>
<dbReference type="GO" id="GO:0004721">
    <property type="term" value="F:phosphoprotein phosphatase activity"/>
    <property type="evidence" value="ECO:0007669"/>
    <property type="project" value="TreeGrafter"/>
</dbReference>
<evidence type="ECO:0000256" key="2">
    <source>
        <dbReference type="ARBA" id="ARBA00012438"/>
    </source>
</evidence>
<dbReference type="Gene3D" id="3.30.565.10">
    <property type="entry name" value="Histidine kinase-like ATPase, C-terminal domain"/>
    <property type="match status" value="1"/>
</dbReference>
<dbReference type="GO" id="GO:0016036">
    <property type="term" value="P:cellular response to phosphate starvation"/>
    <property type="evidence" value="ECO:0007669"/>
    <property type="project" value="TreeGrafter"/>
</dbReference>
<dbReference type="Pfam" id="PF02518">
    <property type="entry name" value="HATPase_c"/>
    <property type="match status" value="1"/>
</dbReference>
<proteinExistence type="predicted"/>
<dbReference type="CDD" id="cd00130">
    <property type="entry name" value="PAS"/>
    <property type="match status" value="1"/>
</dbReference>
<evidence type="ECO:0000256" key="3">
    <source>
        <dbReference type="ARBA" id="ARBA00022553"/>
    </source>
</evidence>
<dbReference type="InterPro" id="IPR035965">
    <property type="entry name" value="PAS-like_dom_sf"/>
</dbReference>
<reference evidence="9 10" key="1">
    <citation type="journal article" date="2017" name="Int. J. Syst. Evol. Microbiol.">
        <title>Mucilaginibacterpsychrotolerans sp. nov., isolated from peatlands.</title>
        <authorList>
            <person name="Deng Y."/>
            <person name="Shen L."/>
            <person name="Xu B."/>
            <person name="Liu Y."/>
            <person name="Gu Z."/>
            <person name="Liu H."/>
            <person name="Zhou Y."/>
        </authorList>
    </citation>
    <scope>NUCLEOTIDE SEQUENCE [LARGE SCALE GENOMIC DNA]</scope>
    <source>
        <strain evidence="9 10">NH7-4</strain>
    </source>
</reference>
<sequence>MEGDNNDSSKYLEIIDSVKNENLALRTEIQQLKCIETSDAGQTAYQESQMRFRTVFEFSRLGNKIISSDLKIIQINPAMVALLGYSKKEDIIGTRILDYSPESEHQHWALLQKHLWEESTPFFTLETVLIRKDKTLIRVRVTSILFPDQGTNLGYTTIEDITEQHALKLQKEEFIGIASHELKTPITRLKAVLQLLNRMIKKESNIPEKIVTLAHEGQLYVGKLIHLVEDLLNSSKLEQGQLSIHRIKFPLSDVIEGCCNHVRLDRKHYVTHSGDLDTEIYADRHKIDQILVNFVNNAVKYAPLSEEIAIKVEKLTDRIKISVTDKGNGIPPEDVPHLFDRYYQVKKGEIQSSGLGLGLYISSEIIKRHGGEIGVDSQIGVGSSFWFTLPIED</sequence>
<evidence type="ECO:0000256" key="1">
    <source>
        <dbReference type="ARBA" id="ARBA00000085"/>
    </source>
</evidence>
<feature type="domain" description="Histidine kinase" evidence="8">
    <location>
        <begin position="177"/>
        <end position="393"/>
    </location>
</feature>
<dbReference type="FunFam" id="3.30.565.10:FF:000006">
    <property type="entry name" value="Sensor histidine kinase WalK"/>
    <property type="match status" value="1"/>
</dbReference>
<dbReference type="InterPro" id="IPR000014">
    <property type="entry name" value="PAS"/>
</dbReference>
<dbReference type="Pfam" id="PF13426">
    <property type="entry name" value="PAS_9"/>
    <property type="match status" value="1"/>
</dbReference>
<dbReference type="InterPro" id="IPR004358">
    <property type="entry name" value="Sig_transdc_His_kin-like_C"/>
</dbReference>
<protein>
    <recommendedName>
        <fullName evidence="2">histidine kinase</fullName>
        <ecNumber evidence="2">2.7.13.3</ecNumber>
    </recommendedName>
</protein>
<evidence type="ECO:0000259" key="8">
    <source>
        <dbReference type="PROSITE" id="PS50109"/>
    </source>
</evidence>
<dbReference type="PRINTS" id="PR00344">
    <property type="entry name" value="BCTRLSENSOR"/>
</dbReference>
<keyword evidence="5" id="KW-0418">Kinase</keyword>
<dbReference type="CDD" id="cd00082">
    <property type="entry name" value="HisKA"/>
    <property type="match status" value="1"/>
</dbReference>
<dbReference type="PROSITE" id="PS50109">
    <property type="entry name" value="HIS_KIN"/>
    <property type="match status" value="1"/>
</dbReference>
<gene>
    <name evidence="9" type="ORF">E2R66_27620</name>
</gene>
<name>A0A4Y8RY34_9SPHI</name>
<dbReference type="SUPFAM" id="SSF47384">
    <property type="entry name" value="Homodimeric domain of signal transducing histidine kinase"/>
    <property type="match status" value="1"/>
</dbReference>
<dbReference type="Pfam" id="PF00512">
    <property type="entry name" value="HisKA"/>
    <property type="match status" value="1"/>
</dbReference>
<keyword evidence="7" id="KW-0472">Membrane</keyword>
<dbReference type="InterPro" id="IPR050351">
    <property type="entry name" value="BphY/WalK/GraS-like"/>
</dbReference>
<comment type="caution">
    <text evidence="9">The sequence shown here is derived from an EMBL/GenBank/DDBJ whole genome shotgun (WGS) entry which is preliminary data.</text>
</comment>
<accession>A0A4Y8RY34</accession>
<dbReference type="Gene3D" id="1.10.287.130">
    <property type="match status" value="1"/>
</dbReference>
<evidence type="ECO:0000256" key="7">
    <source>
        <dbReference type="ARBA" id="ARBA00023136"/>
    </source>
</evidence>
<keyword evidence="3" id="KW-0597">Phosphoprotein</keyword>
<evidence type="ECO:0000313" key="9">
    <source>
        <dbReference type="EMBL" id="TFF30350.1"/>
    </source>
</evidence>